<organism evidence="6 7">
    <name type="scientific">Eruca vesicaria subsp. sativa</name>
    <name type="common">Garden rocket</name>
    <name type="synonym">Eruca sativa</name>
    <dbReference type="NCBI Taxonomy" id="29727"/>
    <lineage>
        <taxon>Eukaryota</taxon>
        <taxon>Viridiplantae</taxon>
        <taxon>Streptophyta</taxon>
        <taxon>Embryophyta</taxon>
        <taxon>Tracheophyta</taxon>
        <taxon>Spermatophyta</taxon>
        <taxon>Magnoliopsida</taxon>
        <taxon>eudicotyledons</taxon>
        <taxon>Gunneridae</taxon>
        <taxon>Pentapetalae</taxon>
        <taxon>rosids</taxon>
        <taxon>malvids</taxon>
        <taxon>Brassicales</taxon>
        <taxon>Brassicaceae</taxon>
        <taxon>Brassiceae</taxon>
        <taxon>Eruca</taxon>
    </lineage>
</organism>
<evidence type="ECO:0000313" key="6">
    <source>
        <dbReference type="EMBL" id="CAH8355643.1"/>
    </source>
</evidence>
<dbReference type="SUPFAM" id="SSF49899">
    <property type="entry name" value="Concanavalin A-like lectins/glucanases"/>
    <property type="match status" value="1"/>
</dbReference>
<sequence length="359" mass="39047">MSVFKTLAFLFVFSFEIYVTMAATADANSSFSFDGSVKSPSFDKNVALFGDSQLVSGGSSIQLTGSVSRSQGRVLYKKPIKLFQEGTKDRNFSGSFSTSFSFSMMSSEEIGSVLAFVMVPSGLDLKLFGRKDNTSSGLGFLLKKEIVAVEFGISKRGNRVGILVGRPESAKIRNLSSFDGHFDGGKRLNCWIDYEASSKRIEVRLSVSTALKPVDPFVSYSLDLAKIWKEKSFMVGLTSANGNSSKPHYLYSWSFKLRHPSMRIHSQPLDPNAVSKTVEEVDVKTVEVKGKGKCIWRILGALVLGAVCGSLGAMLALYLWTICGNRQRSVAVVPEDCANGKSDIVVIKAAAVVDEEGNK</sequence>
<keyword evidence="4" id="KW-0732">Signal</keyword>
<keyword evidence="3" id="KW-1133">Transmembrane helix</keyword>
<dbReference type="EMBL" id="CAKOAT010210266">
    <property type="protein sequence ID" value="CAH8355643.1"/>
    <property type="molecule type" value="Genomic_DNA"/>
</dbReference>
<dbReference type="AlphaFoldDB" id="A0ABC8K9N8"/>
<accession>A0ABC8K9N8</accession>
<dbReference type="PANTHER" id="PTHR32401:SF16">
    <property type="entry name" value="CONCANAVALIN A-LIKE LECTIN FAMILY PROTEIN"/>
    <property type="match status" value="1"/>
</dbReference>
<evidence type="ECO:0000256" key="3">
    <source>
        <dbReference type="SAM" id="Phobius"/>
    </source>
</evidence>
<dbReference type="PANTHER" id="PTHR32401">
    <property type="entry name" value="CONCANAVALIN A-LIKE LECTIN FAMILY PROTEIN"/>
    <property type="match status" value="1"/>
</dbReference>
<keyword evidence="2" id="KW-0430">Lectin</keyword>
<name>A0ABC8K9N8_ERUVS</name>
<feature type="signal peptide" evidence="4">
    <location>
        <begin position="1"/>
        <end position="22"/>
    </location>
</feature>
<gene>
    <name evidence="6" type="ORF">ERUC_LOCUS21398</name>
</gene>
<dbReference type="Pfam" id="PF00139">
    <property type="entry name" value="Lectin_legB"/>
    <property type="match status" value="1"/>
</dbReference>
<dbReference type="InterPro" id="IPR013320">
    <property type="entry name" value="ConA-like_dom_sf"/>
</dbReference>
<evidence type="ECO:0000313" key="7">
    <source>
        <dbReference type="Proteomes" id="UP001642260"/>
    </source>
</evidence>
<dbReference type="Gene3D" id="2.60.120.200">
    <property type="match status" value="1"/>
</dbReference>
<evidence type="ECO:0000259" key="5">
    <source>
        <dbReference type="Pfam" id="PF00139"/>
    </source>
</evidence>
<dbReference type="Proteomes" id="UP001642260">
    <property type="component" value="Unassembled WGS sequence"/>
</dbReference>
<dbReference type="GO" id="GO:0030246">
    <property type="term" value="F:carbohydrate binding"/>
    <property type="evidence" value="ECO:0007669"/>
    <property type="project" value="UniProtKB-KW"/>
</dbReference>
<keyword evidence="7" id="KW-1185">Reference proteome</keyword>
<comment type="caution">
    <text evidence="6">The sequence shown here is derived from an EMBL/GenBank/DDBJ whole genome shotgun (WGS) entry which is preliminary data.</text>
</comment>
<feature type="transmembrane region" description="Helical" evidence="3">
    <location>
        <begin position="295"/>
        <end position="320"/>
    </location>
</feature>
<keyword evidence="3" id="KW-0812">Transmembrane</keyword>
<dbReference type="InterPro" id="IPR001220">
    <property type="entry name" value="Legume_lectin_dom"/>
</dbReference>
<keyword evidence="3" id="KW-0472">Membrane</keyword>
<dbReference type="CDD" id="cd06899">
    <property type="entry name" value="lectin_legume_LecRK_Arcelin_ConA"/>
    <property type="match status" value="1"/>
</dbReference>
<evidence type="ECO:0000256" key="4">
    <source>
        <dbReference type="SAM" id="SignalP"/>
    </source>
</evidence>
<feature type="chain" id="PRO_5044870345" description="Legume lectin domain-containing protein" evidence="4">
    <location>
        <begin position="23"/>
        <end position="359"/>
    </location>
</feature>
<proteinExistence type="inferred from homology"/>
<comment type="similarity">
    <text evidence="1">Belongs to the leguminous lectin family.</text>
</comment>
<feature type="domain" description="Legume lectin" evidence="5">
    <location>
        <begin position="29"/>
        <end position="269"/>
    </location>
</feature>
<evidence type="ECO:0000256" key="1">
    <source>
        <dbReference type="ARBA" id="ARBA00007606"/>
    </source>
</evidence>
<evidence type="ECO:0000256" key="2">
    <source>
        <dbReference type="ARBA" id="ARBA00022734"/>
    </source>
</evidence>
<dbReference type="InterPro" id="IPR050258">
    <property type="entry name" value="Leguminous_Lectin"/>
</dbReference>
<protein>
    <recommendedName>
        <fullName evidence="5">Legume lectin domain-containing protein</fullName>
    </recommendedName>
</protein>
<reference evidence="6 7" key="1">
    <citation type="submission" date="2022-03" db="EMBL/GenBank/DDBJ databases">
        <authorList>
            <person name="Macdonald S."/>
            <person name="Ahmed S."/>
            <person name="Newling K."/>
        </authorList>
    </citation>
    <scope>NUCLEOTIDE SEQUENCE [LARGE SCALE GENOMIC DNA]</scope>
</reference>